<dbReference type="EMBL" id="KZ680211">
    <property type="protein sequence ID" value="PTB67674.1"/>
    <property type="molecule type" value="Genomic_DNA"/>
</dbReference>
<dbReference type="GeneID" id="36605800"/>
<feature type="region of interest" description="Disordered" evidence="9">
    <location>
        <begin position="160"/>
        <end position="341"/>
    </location>
</feature>
<name>A0A2T4BEB5_9HYPO</name>
<dbReference type="Proteomes" id="UP000241546">
    <property type="component" value="Unassembled WGS sequence"/>
</dbReference>
<dbReference type="PANTHER" id="PTHR46009">
    <property type="entry name" value="VACUOLAR PROTEIN SORTING-ASSOCIATED PROTEIN VTA1 HOMOLOG"/>
    <property type="match status" value="1"/>
</dbReference>
<keyword evidence="5" id="KW-0963">Cytoplasm</keyword>
<keyword evidence="6" id="KW-0967">Endosome</keyword>
<keyword evidence="7" id="KW-0653">Protein transport</keyword>
<feature type="compositionally biased region" description="Pro residues" evidence="9">
    <location>
        <begin position="224"/>
        <end position="234"/>
    </location>
</feature>
<reference evidence="13" key="1">
    <citation type="submission" date="2016-07" db="EMBL/GenBank/DDBJ databases">
        <title>Multiple horizontal gene transfer events from other fungi enriched the ability of initially mycotrophic Trichoderma (Ascomycota) to feed on dead plant biomass.</title>
        <authorList>
            <consortium name="DOE Joint Genome Institute"/>
            <person name="Atanasova L."/>
            <person name="Chenthamara K."/>
            <person name="Zhang J."/>
            <person name="Grujic M."/>
            <person name="Henrissat B."/>
            <person name="Kuo A."/>
            <person name="Aerts A."/>
            <person name="Salamov A."/>
            <person name="Lipzen A."/>
            <person name="Labutti K."/>
            <person name="Barry K."/>
            <person name="Miao Y."/>
            <person name="Rahimi M.J."/>
            <person name="Shen Q."/>
            <person name="Grigoriev I.V."/>
            <person name="Kubicek C.P."/>
            <person name="Druzhinina I.S."/>
        </authorList>
    </citation>
    <scope>NUCLEOTIDE SEQUENCE [LARGE SCALE GENOMIC DNA]</scope>
    <source>
        <strain evidence="13">TUCIM 6016</strain>
    </source>
</reference>
<feature type="compositionally biased region" description="Basic and acidic residues" evidence="9">
    <location>
        <begin position="160"/>
        <end position="175"/>
    </location>
</feature>
<feature type="compositionally biased region" description="Pro residues" evidence="9">
    <location>
        <begin position="250"/>
        <end position="268"/>
    </location>
</feature>
<gene>
    <name evidence="12" type="ORF">BBK36DRAFT_159390</name>
</gene>
<organism evidence="12 13">
    <name type="scientific">Trichoderma citrinoviride</name>
    <dbReference type="NCBI Taxonomy" id="58853"/>
    <lineage>
        <taxon>Eukaryota</taxon>
        <taxon>Fungi</taxon>
        <taxon>Dikarya</taxon>
        <taxon>Ascomycota</taxon>
        <taxon>Pezizomycotina</taxon>
        <taxon>Sordariomycetes</taxon>
        <taxon>Hypocreomycetidae</taxon>
        <taxon>Hypocreales</taxon>
        <taxon>Hypocreaceae</taxon>
        <taxon>Trichoderma</taxon>
    </lineage>
</organism>
<evidence type="ECO:0000256" key="7">
    <source>
        <dbReference type="ARBA" id="ARBA00022927"/>
    </source>
</evidence>
<comment type="subcellular location">
    <subcellularLocation>
        <location evidence="2">Cytoplasm</location>
    </subcellularLocation>
    <subcellularLocation>
        <location evidence="1">Endosome membrane</location>
        <topology evidence="1">Peripheral membrane protein</topology>
    </subcellularLocation>
</comment>
<dbReference type="InterPro" id="IPR023175">
    <property type="entry name" value="Vta1/CALS_N_sf"/>
</dbReference>
<protein>
    <submittedName>
        <fullName evidence="12">DUF605-domain-containing protein</fullName>
    </submittedName>
</protein>
<evidence type="ECO:0000259" key="10">
    <source>
        <dbReference type="Pfam" id="PF04652"/>
    </source>
</evidence>
<dbReference type="Pfam" id="PF18097">
    <property type="entry name" value="Vta1_C"/>
    <property type="match status" value="1"/>
</dbReference>
<dbReference type="InterPro" id="IPR039431">
    <property type="entry name" value="Vta1/CALS_N"/>
</dbReference>
<keyword evidence="4" id="KW-0813">Transport</keyword>
<evidence type="ECO:0000313" key="12">
    <source>
        <dbReference type="EMBL" id="PTB67674.1"/>
    </source>
</evidence>
<accession>A0A2T4BEB5</accession>
<evidence type="ECO:0000256" key="6">
    <source>
        <dbReference type="ARBA" id="ARBA00022753"/>
    </source>
</evidence>
<dbReference type="Gene3D" id="1.25.40.270">
    <property type="entry name" value="Vacuolar protein sorting-associated protein vta1"/>
    <property type="match status" value="1"/>
</dbReference>
<evidence type="ECO:0000256" key="9">
    <source>
        <dbReference type="SAM" id="MobiDB-lite"/>
    </source>
</evidence>
<dbReference type="GO" id="GO:0032511">
    <property type="term" value="P:late endosome to vacuole transport via multivesicular body sorting pathway"/>
    <property type="evidence" value="ECO:0007669"/>
    <property type="project" value="InterPro"/>
</dbReference>
<dbReference type="InterPro" id="IPR041212">
    <property type="entry name" value="Vta1_C"/>
</dbReference>
<dbReference type="AlphaFoldDB" id="A0A2T4BEB5"/>
<sequence>MAEPLPIPAPLKIPEISRFINRANQLRAFKPAIAYWCTFGEYHAVNQIVGKGLHNTDDDCFAFTKALLERLEATKAERPDDDAIMDNTAGQAYVEQFAQETFDRAERTMRANKVTRQTADTFDAAATFFDLTHEWGTPEPDVLQKIKFAKWNAARILKAIREGKDPNESNPKPREEEDQEPALDPLDPAVQQLTNPPPPASVEEVPDGGEPSSRPEQPVSEGYFPPPPPPPPQPAEFDSNEPFVPSPMSTSPPPPVDSQPPPPPPPQLPSQFTSFAPPPQPPEPVNPSIPPSWTAPTVTVPPAVASPTPLSAPVSAAVPAPSAPAVTSLGGGSGAPSVADQKSIAQAQKHAKWAISALNFDDVPTAVQELRNALATLGAL</sequence>
<dbReference type="GO" id="GO:0015031">
    <property type="term" value="P:protein transport"/>
    <property type="evidence" value="ECO:0007669"/>
    <property type="project" value="UniProtKB-KW"/>
</dbReference>
<evidence type="ECO:0000256" key="8">
    <source>
        <dbReference type="ARBA" id="ARBA00023136"/>
    </source>
</evidence>
<feature type="compositionally biased region" description="Pro residues" evidence="9">
    <location>
        <begin position="276"/>
        <end position="290"/>
    </location>
</feature>
<evidence type="ECO:0000256" key="3">
    <source>
        <dbReference type="ARBA" id="ARBA00007895"/>
    </source>
</evidence>
<comment type="similarity">
    <text evidence="3">Belongs to the VTA1 family.</text>
</comment>
<evidence type="ECO:0000256" key="2">
    <source>
        <dbReference type="ARBA" id="ARBA00004496"/>
    </source>
</evidence>
<feature type="compositionally biased region" description="Low complexity" evidence="9">
    <location>
        <begin position="291"/>
        <end position="328"/>
    </location>
</feature>
<dbReference type="Gene3D" id="1.20.5.420">
    <property type="entry name" value="Immunoglobulin FC, subunit C"/>
    <property type="match status" value="1"/>
</dbReference>
<evidence type="ECO:0000259" key="11">
    <source>
        <dbReference type="Pfam" id="PF18097"/>
    </source>
</evidence>
<evidence type="ECO:0000256" key="5">
    <source>
        <dbReference type="ARBA" id="ARBA00022490"/>
    </source>
</evidence>
<feature type="domain" description="Vta1 C-terminal" evidence="11">
    <location>
        <begin position="342"/>
        <end position="377"/>
    </location>
</feature>
<evidence type="ECO:0000256" key="1">
    <source>
        <dbReference type="ARBA" id="ARBA00004481"/>
    </source>
</evidence>
<proteinExistence type="inferred from homology"/>
<dbReference type="GO" id="GO:0010008">
    <property type="term" value="C:endosome membrane"/>
    <property type="evidence" value="ECO:0007669"/>
    <property type="project" value="UniProtKB-SubCell"/>
</dbReference>
<dbReference type="OrthoDB" id="391137at2759"/>
<keyword evidence="8" id="KW-0472">Membrane</keyword>
<feature type="domain" description="Vta1/callose synthase N-terminal" evidence="10">
    <location>
        <begin position="16"/>
        <end position="162"/>
    </location>
</feature>
<dbReference type="InterPro" id="IPR044538">
    <property type="entry name" value="Vta1-like"/>
</dbReference>
<dbReference type="RefSeq" id="XP_024750994.1">
    <property type="nucleotide sequence ID" value="XM_024897682.1"/>
</dbReference>
<evidence type="ECO:0000256" key="4">
    <source>
        <dbReference type="ARBA" id="ARBA00022448"/>
    </source>
</evidence>
<dbReference type="Pfam" id="PF04652">
    <property type="entry name" value="Vta1"/>
    <property type="match status" value="1"/>
</dbReference>
<evidence type="ECO:0000313" key="13">
    <source>
        <dbReference type="Proteomes" id="UP000241546"/>
    </source>
</evidence>
<dbReference type="GO" id="GO:0005771">
    <property type="term" value="C:multivesicular body"/>
    <property type="evidence" value="ECO:0007669"/>
    <property type="project" value="TreeGrafter"/>
</dbReference>
<keyword evidence="13" id="KW-1185">Reference proteome</keyword>
<dbReference type="PANTHER" id="PTHR46009:SF1">
    <property type="entry name" value="VACUOLAR PROTEIN SORTING-ASSOCIATED PROTEIN VTA1 HOMOLOG"/>
    <property type="match status" value="1"/>
</dbReference>